<protein>
    <submittedName>
        <fullName evidence="4">Ribosomal protein S18 acetylase RimI-like enzyme</fullName>
    </submittedName>
</protein>
<dbReference type="Pfam" id="PF00583">
    <property type="entry name" value="Acetyltransf_1"/>
    <property type="match status" value="1"/>
</dbReference>
<evidence type="ECO:0000256" key="1">
    <source>
        <dbReference type="ARBA" id="ARBA00022679"/>
    </source>
</evidence>
<dbReference type="EMBL" id="VLKN01000001">
    <property type="protein sequence ID" value="TWI05765.1"/>
    <property type="molecule type" value="Genomic_DNA"/>
</dbReference>
<organism evidence="4 5">
    <name type="scientific">Luteimonas cucumeris</name>
    <dbReference type="NCBI Taxonomy" id="985012"/>
    <lineage>
        <taxon>Bacteria</taxon>
        <taxon>Pseudomonadati</taxon>
        <taxon>Pseudomonadota</taxon>
        <taxon>Gammaproteobacteria</taxon>
        <taxon>Lysobacterales</taxon>
        <taxon>Lysobacteraceae</taxon>
        <taxon>Luteimonas</taxon>
    </lineage>
</organism>
<reference evidence="4 5" key="1">
    <citation type="journal article" date="2015" name="Stand. Genomic Sci.">
        <title>Genomic Encyclopedia of Bacterial and Archaeal Type Strains, Phase III: the genomes of soil and plant-associated and newly described type strains.</title>
        <authorList>
            <person name="Whitman W.B."/>
            <person name="Woyke T."/>
            <person name="Klenk H.P."/>
            <person name="Zhou Y."/>
            <person name="Lilburn T.G."/>
            <person name="Beck B.J."/>
            <person name="De Vos P."/>
            <person name="Vandamme P."/>
            <person name="Eisen J.A."/>
            <person name="Garrity G."/>
            <person name="Hugenholtz P."/>
            <person name="Kyrpides N.C."/>
        </authorList>
    </citation>
    <scope>NUCLEOTIDE SEQUENCE [LARGE SCALE GENOMIC DNA]</scope>
    <source>
        <strain evidence="4 5">CGMCC 1.10821</strain>
    </source>
</reference>
<keyword evidence="4" id="KW-0687">Ribonucleoprotein</keyword>
<keyword evidence="4" id="KW-0689">Ribosomal protein</keyword>
<dbReference type="PROSITE" id="PS51186">
    <property type="entry name" value="GNAT"/>
    <property type="match status" value="1"/>
</dbReference>
<dbReference type="InterPro" id="IPR000182">
    <property type="entry name" value="GNAT_dom"/>
</dbReference>
<evidence type="ECO:0000313" key="5">
    <source>
        <dbReference type="Proteomes" id="UP000315167"/>
    </source>
</evidence>
<evidence type="ECO:0000259" key="3">
    <source>
        <dbReference type="PROSITE" id="PS51186"/>
    </source>
</evidence>
<comment type="caution">
    <text evidence="4">The sequence shown here is derived from an EMBL/GenBank/DDBJ whole genome shotgun (WGS) entry which is preliminary data.</text>
</comment>
<dbReference type="InterPro" id="IPR016181">
    <property type="entry name" value="Acyl_CoA_acyltransferase"/>
</dbReference>
<dbReference type="Proteomes" id="UP000315167">
    <property type="component" value="Unassembled WGS sequence"/>
</dbReference>
<dbReference type="GO" id="GO:0016747">
    <property type="term" value="F:acyltransferase activity, transferring groups other than amino-acyl groups"/>
    <property type="evidence" value="ECO:0007669"/>
    <property type="project" value="InterPro"/>
</dbReference>
<sequence>METRYRIRAAQANDLAWLAECAIAMAWETERKRLDAGTVRAGIEAGLADAAKARYFVAMRDAAAAGAEVIGVPVGTLMLTTEWSDWRNGDWWWIQSVYVLPAHRRQGVYAALYRHVAQLARDCVGVIGLRLYVEKDNVVAQRTYAALGMEDARYLLYQDWFKPPAA</sequence>
<dbReference type="RefSeq" id="WP_242007427.1">
    <property type="nucleotide sequence ID" value="NZ_VLKN01000001.1"/>
</dbReference>
<gene>
    <name evidence="4" type="ORF">IP90_00021</name>
</gene>
<dbReference type="PANTHER" id="PTHR43420">
    <property type="entry name" value="ACETYLTRANSFERASE"/>
    <property type="match status" value="1"/>
</dbReference>
<dbReference type="PANTHER" id="PTHR43420:SF44">
    <property type="entry name" value="ACETYLTRANSFERASE YPEA"/>
    <property type="match status" value="1"/>
</dbReference>
<dbReference type="CDD" id="cd04301">
    <property type="entry name" value="NAT_SF"/>
    <property type="match status" value="1"/>
</dbReference>
<evidence type="ECO:0000313" key="4">
    <source>
        <dbReference type="EMBL" id="TWI05765.1"/>
    </source>
</evidence>
<evidence type="ECO:0000256" key="2">
    <source>
        <dbReference type="ARBA" id="ARBA00023315"/>
    </source>
</evidence>
<dbReference type="SUPFAM" id="SSF55729">
    <property type="entry name" value="Acyl-CoA N-acyltransferases (Nat)"/>
    <property type="match status" value="1"/>
</dbReference>
<keyword evidence="5" id="KW-1185">Reference proteome</keyword>
<dbReference type="AlphaFoldDB" id="A0A562LE01"/>
<feature type="domain" description="N-acetyltransferase" evidence="3">
    <location>
        <begin position="1"/>
        <end position="166"/>
    </location>
</feature>
<proteinExistence type="predicted"/>
<keyword evidence="2" id="KW-0012">Acyltransferase</keyword>
<accession>A0A562LE01</accession>
<keyword evidence="1" id="KW-0808">Transferase</keyword>
<dbReference type="InterPro" id="IPR050680">
    <property type="entry name" value="YpeA/RimI_acetyltransf"/>
</dbReference>
<dbReference type="Gene3D" id="3.40.630.30">
    <property type="match status" value="1"/>
</dbReference>
<dbReference type="GO" id="GO:0005840">
    <property type="term" value="C:ribosome"/>
    <property type="evidence" value="ECO:0007669"/>
    <property type="project" value="UniProtKB-KW"/>
</dbReference>
<name>A0A562LE01_9GAMM</name>